<feature type="domain" description="HTH tetR-type" evidence="5">
    <location>
        <begin position="11"/>
        <end position="71"/>
    </location>
</feature>
<organism evidence="6 7">
    <name type="scientific">Nonomuraea dietziae</name>
    <dbReference type="NCBI Taxonomy" id="65515"/>
    <lineage>
        <taxon>Bacteria</taxon>
        <taxon>Bacillati</taxon>
        <taxon>Actinomycetota</taxon>
        <taxon>Actinomycetes</taxon>
        <taxon>Streptosporangiales</taxon>
        <taxon>Streptosporangiaceae</taxon>
        <taxon>Nonomuraea</taxon>
    </lineage>
</organism>
<dbReference type="PANTHER" id="PTHR30055">
    <property type="entry name" value="HTH-TYPE TRANSCRIPTIONAL REGULATOR RUTR"/>
    <property type="match status" value="1"/>
</dbReference>
<dbReference type="PROSITE" id="PS50977">
    <property type="entry name" value="HTH_TETR_2"/>
    <property type="match status" value="1"/>
</dbReference>
<dbReference type="Pfam" id="PF00440">
    <property type="entry name" value="TetR_N"/>
    <property type="match status" value="1"/>
</dbReference>
<reference evidence="6 7" key="1">
    <citation type="submission" date="2020-08" db="EMBL/GenBank/DDBJ databases">
        <title>Sequencing the genomes of 1000 actinobacteria strains.</title>
        <authorList>
            <person name="Klenk H.-P."/>
        </authorList>
    </citation>
    <scope>NUCLEOTIDE SEQUENCE [LARGE SCALE GENOMIC DNA]</scope>
    <source>
        <strain evidence="6 7">DSM 44320</strain>
    </source>
</reference>
<evidence type="ECO:0000256" key="3">
    <source>
        <dbReference type="ARBA" id="ARBA00023163"/>
    </source>
</evidence>
<evidence type="ECO:0000256" key="4">
    <source>
        <dbReference type="PROSITE-ProRule" id="PRU00335"/>
    </source>
</evidence>
<dbReference type="AlphaFoldDB" id="A0A7W5V699"/>
<dbReference type="InterPro" id="IPR009057">
    <property type="entry name" value="Homeodomain-like_sf"/>
</dbReference>
<evidence type="ECO:0000256" key="2">
    <source>
        <dbReference type="ARBA" id="ARBA00023125"/>
    </source>
</evidence>
<dbReference type="Gene3D" id="1.10.357.10">
    <property type="entry name" value="Tetracycline Repressor, domain 2"/>
    <property type="match status" value="1"/>
</dbReference>
<proteinExistence type="predicted"/>
<dbReference type="GO" id="GO:0000976">
    <property type="term" value="F:transcription cis-regulatory region binding"/>
    <property type="evidence" value="ECO:0007669"/>
    <property type="project" value="TreeGrafter"/>
</dbReference>
<name>A0A7W5V699_9ACTN</name>
<evidence type="ECO:0000313" key="7">
    <source>
        <dbReference type="Proteomes" id="UP000579945"/>
    </source>
</evidence>
<accession>A0A7W5V699</accession>
<keyword evidence="2 4" id="KW-0238">DNA-binding</keyword>
<keyword evidence="7" id="KW-1185">Reference proteome</keyword>
<sequence length="372" mass="39817">MERLSRAQTQQLNRARVLSAARQEFAERGFREAKVDGIAERAGLTRGAVYSNFPGKRALYFAVLAELAEQAPESPRPQQDMRPGQALGAFARAWVARLPLTTDDRHGSTGLGMDLLAEVIADERTRLPFAQLLKLQAILLGLAMERVGSPRTPPARLVGVAEAALTTLYGAAQLAAAAPGFVEPFNVVSACERLAGLELQDTWPPPHLPWAPHPRPADEPWSPPAIADALRGETVPLEQDGVLAVLGLHRLEAVEEAVRAAPQGAPVTLAMVTGDPGELAPLARLVMAELRHCLRQSFAPRDWPRLRVVFDDSGELATAAGLSAVSDGTEAAIAVRAARVVARADGRGACHAAAQALHEEDFARRSFAPKND</sequence>
<dbReference type="PRINTS" id="PR00455">
    <property type="entry name" value="HTHTETR"/>
</dbReference>
<evidence type="ECO:0000259" key="5">
    <source>
        <dbReference type="PROSITE" id="PS50977"/>
    </source>
</evidence>
<comment type="caution">
    <text evidence="6">The sequence shown here is derived from an EMBL/GenBank/DDBJ whole genome shotgun (WGS) entry which is preliminary data.</text>
</comment>
<dbReference type="SUPFAM" id="SSF46689">
    <property type="entry name" value="Homeodomain-like"/>
    <property type="match status" value="1"/>
</dbReference>
<dbReference type="GO" id="GO:0003700">
    <property type="term" value="F:DNA-binding transcription factor activity"/>
    <property type="evidence" value="ECO:0007669"/>
    <property type="project" value="TreeGrafter"/>
</dbReference>
<protein>
    <submittedName>
        <fullName evidence="6">AcrR family transcriptional regulator</fullName>
    </submittedName>
</protein>
<gene>
    <name evidence="6" type="ORF">FHR33_001545</name>
</gene>
<keyword evidence="3" id="KW-0804">Transcription</keyword>
<evidence type="ECO:0000256" key="1">
    <source>
        <dbReference type="ARBA" id="ARBA00023015"/>
    </source>
</evidence>
<evidence type="ECO:0000313" key="6">
    <source>
        <dbReference type="EMBL" id="MBB3725685.1"/>
    </source>
</evidence>
<dbReference type="RefSeq" id="WP_183645257.1">
    <property type="nucleotide sequence ID" value="NZ_JACIBV010000001.1"/>
</dbReference>
<keyword evidence="1" id="KW-0805">Transcription regulation</keyword>
<dbReference type="InterPro" id="IPR001647">
    <property type="entry name" value="HTH_TetR"/>
</dbReference>
<dbReference type="InterPro" id="IPR050109">
    <property type="entry name" value="HTH-type_TetR-like_transc_reg"/>
</dbReference>
<dbReference type="Proteomes" id="UP000579945">
    <property type="component" value="Unassembled WGS sequence"/>
</dbReference>
<dbReference type="GeneID" id="95388094"/>
<dbReference type="PANTHER" id="PTHR30055:SF234">
    <property type="entry name" value="HTH-TYPE TRANSCRIPTIONAL REGULATOR BETI"/>
    <property type="match status" value="1"/>
</dbReference>
<feature type="DNA-binding region" description="H-T-H motif" evidence="4">
    <location>
        <begin position="34"/>
        <end position="53"/>
    </location>
</feature>
<dbReference type="EMBL" id="JACIBV010000001">
    <property type="protein sequence ID" value="MBB3725685.1"/>
    <property type="molecule type" value="Genomic_DNA"/>
</dbReference>